<keyword evidence="6" id="KW-0489">Methyltransferase</keyword>
<dbReference type="GO" id="GO:0012505">
    <property type="term" value="C:endomembrane system"/>
    <property type="evidence" value="ECO:0007669"/>
    <property type="project" value="UniProtKB-SubCell"/>
</dbReference>
<name>A0A1G7Y825_9FLAO</name>
<gene>
    <name evidence="6" type="ORF">SAMN04488027_11126</name>
</gene>
<keyword evidence="6" id="KW-0808">Transferase</keyword>
<evidence type="ECO:0000256" key="1">
    <source>
        <dbReference type="ARBA" id="ARBA00004127"/>
    </source>
</evidence>
<comment type="subcellular location">
    <subcellularLocation>
        <location evidence="1">Endomembrane system</location>
        <topology evidence="1">Multi-pass membrane protein</topology>
    </subcellularLocation>
</comment>
<organism evidence="6 7">
    <name type="scientific">Psychroflexus sediminis</name>
    <dbReference type="NCBI Taxonomy" id="470826"/>
    <lineage>
        <taxon>Bacteria</taxon>
        <taxon>Pseudomonadati</taxon>
        <taxon>Bacteroidota</taxon>
        <taxon>Flavobacteriia</taxon>
        <taxon>Flavobacteriales</taxon>
        <taxon>Flavobacteriaceae</taxon>
        <taxon>Psychroflexus</taxon>
    </lineage>
</organism>
<dbReference type="PANTHER" id="PTHR43847">
    <property type="entry name" value="BLL3993 PROTEIN"/>
    <property type="match status" value="1"/>
</dbReference>
<evidence type="ECO:0000256" key="5">
    <source>
        <dbReference type="SAM" id="Phobius"/>
    </source>
</evidence>
<protein>
    <submittedName>
        <fullName evidence="6">Protein-S-isoprenylcysteine O-methyltransferase Ste14</fullName>
    </submittedName>
</protein>
<accession>A0A1G7Y825</accession>
<evidence type="ECO:0000256" key="3">
    <source>
        <dbReference type="ARBA" id="ARBA00022989"/>
    </source>
</evidence>
<dbReference type="GO" id="GO:0032259">
    <property type="term" value="P:methylation"/>
    <property type="evidence" value="ECO:0007669"/>
    <property type="project" value="UniProtKB-KW"/>
</dbReference>
<dbReference type="Pfam" id="PF04191">
    <property type="entry name" value="PEMT"/>
    <property type="match status" value="1"/>
</dbReference>
<dbReference type="STRING" id="470826.SAMN04488027_11126"/>
<dbReference type="AlphaFoldDB" id="A0A1G7Y825"/>
<sequence length="147" mass="17217">MPKIKDISLVAVQFLLILAFFLDIHWFSISFMEHFLWFYLGMVGVVISVAALLQMNLHLSPFPTPKPNSKLITNGAYRLSRHPMYTGILIFMFSFSFWLGDGYKLCISLAILVLFYYKTNYEESLLESMFDDYKAYKSKTGRFYPKF</sequence>
<evidence type="ECO:0000256" key="2">
    <source>
        <dbReference type="ARBA" id="ARBA00022692"/>
    </source>
</evidence>
<reference evidence="6 7" key="1">
    <citation type="submission" date="2016-10" db="EMBL/GenBank/DDBJ databases">
        <authorList>
            <person name="de Groot N.N."/>
        </authorList>
    </citation>
    <scope>NUCLEOTIDE SEQUENCE [LARGE SCALE GENOMIC DNA]</scope>
    <source>
        <strain evidence="6 7">DSM 19803</strain>
    </source>
</reference>
<proteinExistence type="predicted"/>
<evidence type="ECO:0000313" key="6">
    <source>
        <dbReference type="EMBL" id="SDG92476.1"/>
    </source>
</evidence>
<keyword evidence="4 5" id="KW-0472">Membrane</keyword>
<feature type="transmembrane region" description="Helical" evidence="5">
    <location>
        <begin position="35"/>
        <end position="53"/>
    </location>
</feature>
<dbReference type="PANTHER" id="PTHR43847:SF1">
    <property type="entry name" value="BLL3993 PROTEIN"/>
    <property type="match status" value="1"/>
</dbReference>
<keyword evidence="3 5" id="KW-1133">Transmembrane helix</keyword>
<dbReference type="GO" id="GO:0008168">
    <property type="term" value="F:methyltransferase activity"/>
    <property type="evidence" value="ECO:0007669"/>
    <property type="project" value="UniProtKB-KW"/>
</dbReference>
<feature type="transmembrane region" description="Helical" evidence="5">
    <location>
        <begin position="7"/>
        <end position="29"/>
    </location>
</feature>
<dbReference type="EMBL" id="FNCW01000011">
    <property type="protein sequence ID" value="SDG92476.1"/>
    <property type="molecule type" value="Genomic_DNA"/>
</dbReference>
<keyword evidence="7" id="KW-1185">Reference proteome</keyword>
<dbReference type="RefSeq" id="WP_093368529.1">
    <property type="nucleotide sequence ID" value="NZ_FNCW01000011.1"/>
</dbReference>
<dbReference type="Gene3D" id="1.20.120.1630">
    <property type="match status" value="1"/>
</dbReference>
<dbReference type="InterPro" id="IPR007318">
    <property type="entry name" value="Phopholipid_MeTrfase"/>
</dbReference>
<keyword evidence="2 5" id="KW-0812">Transmembrane</keyword>
<feature type="transmembrane region" description="Helical" evidence="5">
    <location>
        <begin position="88"/>
        <end position="117"/>
    </location>
</feature>
<evidence type="ECO:0000313" key="7">
    <source>
        <dbReference type="Proteomes" id="UP000199296"/>
    </source>
</evidence>
<evidence type="ECO:0000256" key="4">
    <source>
        <dbReference type="ARBA" id="ARBA00023136"/>
    </source>
</evidence>
<dbReference type="OrthoDB" id="9809773at2"/>
<dbReference type="Proteomes" id="UP000199296">
    <property type="component" value="Unassembled WGS sequence"/>
</dbReference>
<dbReference type="InterPro" id="IPR052527">
    <property type="entry name" value="Metal_cation-efflux_comp"/>
</dbReference>